<name>A0A4Q7NCX0_9BURK</name>
<dbReference type="GO" id="GO:0016787">
    <property type="term" value="F:hydrolase activity"/>
    <property type="evidence" value="ECO:0007669"/>
    <property type="project" value="UniProtKB-KW"/>
</dbReference>
<evidence type="ECO:0000313" key="2">
    <source>
        <dbReference type="Proteomes" id="UP000292445"/>
    </source>
</evidence>
<keyword evidence="1" id="KW-0378">Hydrolase</keyword>
<dbReference type="EMBL" id="SGXC01000002">
    <property type="protein sequence ID" value="RZS80891.1"/>
    <property type="molecule type" value="Genomic_DNA"/>
</dbReference>
<protein>
    <submittedName>
        <fullName evidence="1">N-dimethylarginine dimethylaminohydrolase</fullName>
    </submittedName>
</protein>
<dbReference type="Pfam" id="PF19420">
    <property type="entry name" value="DDAH_eukar"/>
    <property type="match status" value="1"/>
</dbReference>
<comment type="caution">
    <text evidence="1">The sequence shown here is derived from an EMBL/GenBank/DDBJ whole genome shotgun (WGS) entry which is preliminary data.</text>
</comment>
<keyword evidence="2" id="KW-1185">Reference proteome</keyword>
<dbReference type="AlphaFoldDB" id="A0A4Q7NCX0"/>
<sequence length="299" mass="32827">MKTEARILMVEPRYFDVSYRINPWMQPDAWARDPKGCAAAANDASQALRRALARAGCEVVVRAGSPGLPDMVFPANAAIVLDGRALLARFRYPQRQGEEAAFLAMFHALRDEGLLAEVAQLPEGCFQEGAGDAIWDTRRDWFWAAYGPRSSRDSLARVREFFGKETVAMELVSDRCYHLDVCFCPLAGGEILYFPPALTAQALRNLRERVPADLLIEATEDDLARFSVNAVSVGRQIVMATPADRLRAVLTERGYHVTPVDLAPFMMSGGGAYCMTLRLDRASLADGAEPAPAREAATA</sequence>
<evidence type="ECO:0000313" key="1">
    <source>
        <dbReference type="EMBL" id="RZS80891.1"/>
    </source>
</evidence>
<dbReference type="SUPFAM" id="SSF55909">
    <property type="entry name" value="Pentein"/>
    <property type="match status" value="1"/>
</dbReference>
<organism evidence="1 2">
    <name type="scientific">Pigmentiphaga kullae</name>
    <dbReference type="NCBI Taxonomy" id="151784"/>
    <lineage>
        <taxon>Bacteria</taxon>
        <taxon>Pseudomonadati</taxon>
        <taxon>Pseudomonadota</taxon>
        <taxon>Betaproteobacteria</taxon>
        <taxon>Burkholderiales</taxon>
        <taxon>Alcaligenaceae</taxon>
        <taxon>Pigmentiphaga</taxon>
    </lineage>
</organism>
<reference evidence="1 2" key="1">
    <citation type="submission" date="2019-02" db="EMBL/GenBank/DDBJ databases">
        <title>Genomic Encyclopedia of Type Strains, Phase IV (KMG-IV): sequencing the most valuable type-strain genomes for metagenomic binning, comparative biology and taxonomic classification.</title>
        <authorList>
            <person name="Goeker M."/>
        </authorList>
    </citation>
    <scope>NUCLEOTIDE SEQUENCE [LARGE SCALE GENOMIC DNA]</scope>
    <source>
        <strain evidence="1 2">K24</strain>
    </source>
</reference>
<dbReference type="Proteomes" id="UP000292445">
    <property type="component" value="Unassembled WGS sequence"/>
</dbReference>
<accession>A0A4Q7NCX0</accession>
<dbReference type="Gene3D" id="3.75.10.10">
    <property type="entry name" value="L-arginine/glycine Amidinotransferase, Chain A"/>
    <property type="match status" value="1"/>
</dbReference>
<gene>
    <name evidence="1" type="ORF">EV675_3504</name>
</gene>
<proteinExistence type="predicted"/>